<dbReference type="SUPFAM" id="SSF69055">
    <property type="entry name" value="1-deoxy-D-xylulose-5-phosphate reductoisomerase, C-terminal domain"/>
    <property type="match status" value="1"/>
</dbReference>
<evidence type="ECO:0000256" key="9">
    <source>
        <dbReference type="HAMAP-Rule" id="MF_00183"/>
    </source>
</evidence>
<dbReference type="RefSeq" id="WP_092720817.1">
    <property type="nucleotide sequence ID" value="NZ_FMBK01000013.1"/>
</dbReference>
<feature type="binding site" evidence="9">
    <location>
        <position position="153"/>
    </location>
    <ligand>
        <name>Mn(2+)</name>
        <dbReference type="ChEBI" id="CHEBI:29035"/>
    </ligand>
</feature>
<proteinExistence type="inferred from homology"/>
<feature type="binding site" evidence="9">
    <location>
        <position position="186"/>
    </location>
    <ligand>
        <name>1-deoxy-D-xylulose 5-phosphate</name>
        <dbReference type="ChEBI" id="CHEBI:57792"/>
    </ligand>
</feature>
<evidence type="ECO:0000256" key="8">
    <source>
        <dbReference type="ARBA" id="ARBA00048543"/>
    </source>
</evidence>
<dbReference type="HAMAP" id="MF_00183">
    <property type="entry name" value="DXP_reductoisom"/>
    <property type="match status" value="1"/>
</dbReference>
<dbReference type="NCBIfam" id="TIGR00243">
    <property type="entry name" value="Dxr"/>
    <property type="match status" value="1"/>
</dbReference>
<dbReference type="PANTHER" id="PTHR30525">
    <property type="entry name" value="1-DEOXY-D-XYLULOSE 5-PHOSPHATE REDUCTOISOMERASE"/>
    <property type="match status" value="1"/>
</dbReference>
<comment type="catalytic activity">
    <reaction evidence="8">
        <text>2-C-methyl-D-erythritol 4-phosphate + NADP(+) = 1-deoxy-D-xylulose 5-phosphate + NADPH + H(+)</text>
        <dbReference type="Rhea" id="RHEA:13717"/>
        <dbReference type="ChEBI" id="CHEBI:15378"/>
        <dbReference type="ChEBI" id="CHEBI:57783"/>
        <dbReference type="ChEBI" id="CHEBI:57792"/>
        <dbReference type="ChEBI" id="CHEBI:58262"/>
        <dbReference type="ChEBI" id="CHEBI:58349"/>
        <dbReference type="EC" id="1.1.1.267"/>
    </reaction>
    <physiologicalReaction direction="right-to-left" evidence="8">
        <dbReference type="Rhea" id="RHEA:13719"/>
    </physiologicalReaction>
</comment>
<feature type="binding site" evidence="9">
    <location>
        <position position="231"/>
    </location>
    <ligand>
        <name>1-deoxy-D-xylulose 5-phosphate</name>
        <dbReference type="ChEBI" id="CHEBI:57792"/>
    </ligand>
</feature>
<feature type="domain" description="DXP reductoisomerase C-terminal" evidence="12">
    <location>
        <begin position="271"/>
        <end position="387"/>
    </location>
</feature>
<dbReference type="InterPro" id="IPR003821">
    <property type="entry name" value="DXP_reductoisomerase"/>
</dbReference>
<evidence type="ECO:0000256" key="4">
    <source>
        <dbReference type="ARBA" id="ARBA00022857"/>
    </source>
</evidence>
<dbReference type="SUPFAM" id="SSF55347">
    <property type="entry name" value="Glyceraldehyde-3-phosphate dehydrogenase-like, C-terminal domain"/>
    <property type="match status" value="1"/>
</dbReference>
<evidence type="ECO:0000256" key="6">
    <source>
        <dbReference type="ARBA" id="ARBA00023211"/>
    </source>
</evidence>
<dbReference type="Pfam" id="PF08436">
    <property type="entry name" value="DXP_redisom_C"/>
    <property type="match status" value="1"/>
</dbReference>
<keyword evidence="4 9" id="KW-0521">NADP</keyword>
<dbReference type="UniPathway" id="UPA00056">
    <property type="reaction ID" value="UER00092"/>
</dbReference>
<feature type="binding site" evidence="9">
    <location>
        <position position="14"/>
    </location>
    <ligand>
        <name>NADPH</name>
        <dbReference type="ChEBI" id="CHEBI:57783"/>
    </ligand>
</feature>
<dbReference type="OrthoDB" id="9806546at2"/>
<keyword evidence="6 9" id="KW-0464">Manganese</keyword>
<comment type="function">
    <text evidence="9">Catalyzes the NADPH-dependent rearrangement and reduction of 1-deoxy-D-xylulose-5-phosphate (DXP) to 2-C-methyl-D-erythritol 4-phosphate (MEP).</text>
</comment>
<reference evidence="13" key="1">
    <citation type="submission" date="2016-08" db="EMBL/GenBank/DDBJ databases">
        <authorList>
            <person name="Seilhamer J.J."/>
        </authorList>
    </citation>
    <scope>NUCLEOTIDE SEQUENCE [LARGE SCALE GENOMIC DNA]</scope>
    <source>
        <strain evidence="13">ANC 4874</strain>
    </source>
</reference>
<feature type="binding site" evidence="9">
    <location>
        <position position="126"/>
    </location>
    <ligand>
        <name>1-deoxy-D-xylulose 5-phosphate</name>
        <dbReference type="ChEBI" id="CHEBI:57792"/>
    </ligand>
</feature>
<feature type="binding site" evidence="9">
    <location>
        <position position="228"/>
    </location>
    <ligand>
        <name>1-deoxy-D-xylulose 5-phosphate</name>
        <dbReference type="ChEBI" id="CHEBI:57792"/>
    </ligand>
</feature>
<dbReference type="InterPro" id="IPR036169">
    <property type="entry name" value="DXPR_C_sf"/>
</dbReference>
<feature type="binding site" evidence="9">
    <location>
        <position position="152"/>
    </location>
    <ligand>
        <name>1-deoxy-D-xylulose 5-phosphate</name>
        <dbReference type="ChEBI" id="CHEBI:57792"/>
    </ligand>
</feature>
<feature type="binding site" evidence="9">
    <location>
        <position position="127"/>
    </location>
    <ligand>
        <name>NADPH</name>
        <dbReference type="ChEBI" id="CHEBI:57783"/>
    </ligand>
</feature>
<evidence type="ECO:0000256" key="3">
    <source>
        <dbReference type="ARBA" id="ARBA00022723"/>
    </source>
</evidence>
<feature type="binding site" evidence="9">
    <location>
        <position position="125"/>
    </location>
    <ligand>
        <name>NADPH</name>
        <dbReference type="ChEBI" id="CHEBI:57783"/>
    </ligand>
</feature>
<feature type="domain" description="1-deoxy-D-xylulose 5-phosphate reductoisomerase N-terminal" evidence="10">
    <location>
        <begin position="5"/>
        <end position="133"/>
    </location>
</feature>
<accession>A0A1C4GXS9</accession>
<feature type="binding site" evidence="9">
    <location>
        <position position="215"/>
    </location>
    <ligand>
        <name>NADPH</name>
        <dbReference type="ChEBI" id="CHEBI:57783"/>
    </ligand>
</feature>
<dbReference type="Proteomes" id="UP000243661">
    <property type="component" value="Unassembled WGS sequence"/>
</dbReference>
<keyword evidence="7 9" id="KW-0414">Isoprene biosynthesis</keyword>
<evidence type="ECO:0000256" key="7">
    <source>
        <dbReference type="ARBA" id="ARBA00023229"/>
    </source>
</evidence>
<feature type="binding site" evidence="9">
    <location>
        <position position="151"/>
    </location>
    <ligand>
        <name>Mn(2+)</name>
        <dbReference type="ChEBI" id="CHEBI:29035"/>
    </ligand>
</feature>
<dbReference type="InterPro" id="IPR036291">
    <property type="entry name" value="NAD(P)-bd_dom_sf"/>
</dbReference>
<feature type="binding site" evidence="9">
    <location>
        <position position="11"/>
    </location>
    <ligand>
        <name>NADPH</name>
        <dbReference type="ChEBI" id="CHEBI:57783"/>
    </ligand>
</feature>
<name>A0A1C4GXS9_9GAMM</name>
<dbReference type="EC" id="1.1.1.267" evidence="9"/>
<dbReference type="Pfam" id="PF02670">
    <property type="entry name" value="DXP_reductoisom"/>
    <property type="match status" value="1"/>
</dbReference>
<evidence type="ECO:0000256" key="2">
    <source>
        <dbReference type="ARBA" id="ARBA00006825"/>
    </source>
</evidence>
<dbReference type="InterPro" id="IPR026877">
    <property type="entry name" value="DXPR_C"/>
</dbReference>
<evidence type="ECO:0000256" key="5">
    <source>
        <dbReference type="ARBA" id="ARBA00023002"/>
    </source>
</evidence>
<feature type="binding site" evidence="9">
    <location>
        <position position="231"/>
    </location>
    <ligand>
        <name>Mn(2+)</name>
        <dbReference type="ChEBI" id="CHEBI:29035"/>
    </ligand>
</feature>
<feature type="domain" description="1-deoxy-D-xylulose 5-phosphate reductoisomerase C-terminal" evidence="11">
    <location>
        <begin position="147"/>
        <end position="239"/>
    </location>
</feature>
<evidence type="ECO:0000256" key="1">
    <source>
        <dbReference type="ARBA" id="ARBA00005094"/>
    </source>
</evidence>
<feature type="binding site" evidence="9">
    <location>
        <position position="222"/>
    </location>
    <ligand>
        <name>1-deoxy-D-xylulose 5-phosphate</name>
        <dbReference type="ChEBI" id="CHEBI:57792"/>
    </ligand>
</feature>
<dbReference type="NCBIfam" id="NF003938">
    <property type="entry name" value="PRK05447.1-1"/>
    <property type="match status" value="1"/>
</dbReference>
<dbReference type="AlphaFoldDB" id="A0A1C4GXS9"/>
<dbReference type="GO" id="GO:0030145">
    <property type="term" value="F:manganese ion binding"/>
    <property type="evidence" value="ECO:0007669"/>
    <property type="project" value="TreeGrafter"/>
</dbReference>
<evidence type="ECO:0000313" key="13">
    <source>
        <dbReference type="EMBL" id="SCC72918.1"/>
    </source>
</evidence>
<dbReference type="InterPro" id="IPR013512">
    <property type="entry name" value="DXP_reductoisomerase_N"/>
</dbReference>
<evidence type="ECO:0000259" key="11">
    <source>
        <dbReference type="Pfam" id="PF08436"/>
    </source>
</evidence>
<keyword evidence="3 9" id="KW-0479">Metal-binding</keyword>
<comment type="similarity">
    <text evidence="2 9">Belongs to the DXR family.</text>
</comment>
<organism evidence="13">
    <name type="scientific">Acinetobacter albensis</name>
    <dbReference type="NCBI Taxonomy" id="1673609"/>
    <lineage>
        <taxon>Bacteria</taxon>
        <taxon>Pseudomonadati</taxon>
        <taxon>Pseudomonadota</taxon>
        <taxon>Gammaproteobacteria</taxon>
        <taxon>Moraxellales</taxon>
        <taxon>Moraxellaceae</taxon>
        <taxon>Acinetobacter</taxon>
    </lineage>
</organism>
<sequence length="398" mass="43263">MSQSVCILGATGSIGQSTLKILQQHPEKYSVFAVTAYSRILELVEICKQYHPQVVVVPSNKVDKLRQYFKNQHLNHIEILTDEAGLIAVAEHSDVDVVMAAIVGAAGLLPTLAAVKSGKRVLLANKEALVMSGDIMMQAARDHHAVLLPVDSEHNAIFQCLPEGYLQAERNGQPQKGVAQILLTASGGPFLHYDLDQLKNVTPAQACKHPNWSMGQKISVDSATLMNKGLELIEACHLFAISEQFVTVVVHPQSIIHSMVQYVDGSTLAQMGNPDMCTPIAHALAWPERIQTHVPALDLFVNHRLDFQEPDTVRFPALKLARQAMQSGGLAPTILNAANEVAVAAFLNHAIRFDEISQVVEKTLNHVENGAANSIELILQADLLARSVADQIVMNTGS</sequence>
<feature type="binding site" evidence="9">
    <location>
        <position position="209"/>
    </location>
    <ligand>
        <name>1-deoxy-D-xylulose 5-phosphate</name>
        <dbReference type="ChEBI" id="CHEBI:57792"/>
    </ligand>
</feature>
<dbReference type="PANTHER" id="PTHR30525:SF0">
    <property type="entry name" value="1-DEOXY-D-XYLULOSE 5-PHOSPHATE REDUCTOISOMERASE, CHLOROPLASTIC"/>
    <property type="match status" value="1"/>
</dbReference>
<protein>
    <recommendedName>
        <fullName evidence="9">1-deoxy-D-xylulose 5-phosphate reductoisomerase</fullName>
        <shortName evidence="9">DXP reductoisomerase</shortName>
        <ecNumber evidence="9">1.1.1.267</ecNumber>
    </recommendedName>
    <alternativeName>
        <fullName evidence="9">1-deoxyxylulose-5-phosphate reductoisomerase</fullName>
    </alternativeName>
    <alternativeName>
        <fullName evidence="9">2-C-methyl-D-erythritol 4-phosphate synthase</fullName>
    </alternativeName>
</protein>
<dbReference type="GO" id="GO:0070402">
    <property type="term" value="F:NADPH binding"/>
    <property type="evidence" value="ECO:0007669"/>
    <property type="project" value="InterPro"/>
</dbReference>
<dbReference type="Gene3D" id="1.10.1740.10">
    <property type="match status" value="1"/>
</dbReference>
<comment type="pathway">
    <text evidence="1 9">Isoprenoid biosynthesis; isopentenyl diphosphate biosynthesis via DXP pathway; isopentenyl diphosphate from 1-deoxy-D-xylulose 5-phosphate: step 1/6.</text>
</comment>
<dbReference type="EMBL" id="FMBK01000013">
    <property type="protein sequence ID" value="SCC72918.1"/>
    <property type="molecule type" value="Genomic_DNA"/>
</dbReference>
<feature type="binding site" evidence="9">
    <location>
        <position position="12"/>
    </location>
    <ligand>
        <name>NADPH</name>
        <dbReference type="ChEBI" id="CHEBI:57783"/>
    </ligand>
</feature>
<dbReference type="SUPFAM" id="SSF51735">
    <property type="entry name" value="NAD(P)-binding Rossmann-fold domains"/>
    <property type="match status" value="1"/>
</dbReference>
<gene>
    <name evidence="9" type="primary">dxr</name>
    <name evidence="13" type="ORF">GA0116959_11373</name>
</gene>
<evidence type="ECO:0000259" key="10">
    <source>
        <dbReference type="Pfam" id="PF02670"/>
    </source>
</evidence>
<dbReference type="Gene3D" id="3.40.50.720">
    <property type="entry name" value="NAD(P)-binding Rossmann-like Domain"/>
    <property type="match status" value="1"/>
</dbReference>
<dbReference type="InterPro" id="IPR013644">
    <property type="entry name" value="DXP_reductoisomerase_C"/>
</dbReference>
<dbReference type="GO" id="GO:0030604">
    <property type="term" value="F:1-deoxy-D-xylulose-5-phosphate reductoisomerase activity"/>
    <property type="evidence" value="ECO:0007669"/>
    <property type="project" value="UniProtKB-UniRule"/>
</dbReference>
<keyword evidence="13" id="KW-0413">Isomerase</keyword>
<feature type="binding site" evidence="9">
    <location>
        <position position="153"/>
    </location>
    <ligand>
        <name>1-deoxy-D-xylulose 5-phosphate</name>
        <dbReference type="ChEBI" id="CHEBI:57792"/>
    </ligand>
</feature>
<dbReference type="GO" id="GO:0051484">
    <property type="term" value="P:isopentenyl diphosphate biosynthetic process, methylerythritol 4-phosphate pathway involved in terpenoid biosynthetic process"/>
    <property type="evidence" value="ECO:0007669"/>
    <property type="project" value="UniProtKB-ARBA"/>
</dbReference>
<dbReference type="FunFam" id="3.40.50.720:FF:000045">
    <property type="entry name" value="1-deoxy-D-xylulose 5-phosphate reductoisomerase"/>
    <property type="match status" value="1"/>
</dbReference>
<evidence type="ECO:0000259" key="12">
    <source>
        <dbReference type="Pfam" id="PF13288"/>
    </source>
</evidence>
<dbReference type="NCBIfam" id="NF009114">
    <property type="entry name" value="PRK12464.1"/>
    <property type="match status" value="1"/>
</dbReference>
<feature type="binding site" evidence="9">
    <location>
        <position position="13"/>
    </location>
    <ligand>
        <name>NADPH</name>
        <dbReference type="ChEBI" id="CHEBI:57783"/>
    </ligand>
</feature>
<comment type="cofactor">
    <cofactor evidence="9">
        <name>Mg(2+)</name>
        <dbReference type="ChEBI" id="CHEBI:18420"/>
    </cofactor>
    <cofactor evidence="9">
        <name>Mn(2+)</name>
        <dbReference type="ChEBI" id="CHEBI:29035"/>
    </cofactor>
</comment>
<comment type="caution">
    <text evidence="9">Lacks conserved residue(s) required for the propagation of feature annotation.</text>
</comment>
<keyword evidence="9" id="KW-0460">Magnesium</keyword>
<keyword evidence="5 9" id="KW-0560">Oxidoreductase</keyword>
<dbReference type="PIRSF" id="PIRSF006205">
    <property type="entry name" value="Dxp_reductismrs"/>
    <property type="match status" value="1"/>
</dbReference>
<dbReference type="Pfam" id="PF13288">
    <property type="entry name" value="DXPR_C"/>
    <property type="match status" value="1"/>
</dbReference>
<dbReference type="GO" id="GO:0016853">
    <property type="term" value="F:isomerase activity"/>
    <property type="evidence" value="ECO:0007669"/>
    <property type="project" value="UniProtKB-KW"/>
</dbReference>
<feature type="binding site" evidence="9">
    <location>
        <position position="227"/>
    </location>
    <ligand>
        <name>1-deoxy-D-xylulose 5-phosphate</name>
        <dbReference type="ChEBI" id="CHEBI:57792"/>
    </ligand>
</feature>